<dbReference type="SUPFAM" id="SSF46689">
    <property type="entry name" value="Homeodomain-like"/>
    <property type="match status" value="1"/>
</dbReference>
<dbReference type="AlphaFoldDB" id="X1VCK2"/>
<name>X1VCK2_9ZZZZ</name>
<sequence length="114" mass="13407">MDEIETRKQAISRYENGESPKAIYQSLGKSKRWFFKWLKRYEHGGSNWSDDLSKRPHHTRDKINEAMEQAIIDTRKKLETTLYAQIGALNIKWHLKEQGLTPPPISTINNVLKR</sequence>
<accession>X1VCK2</accession>
<gene>
    <name evidence="1" type="ORF">S12H4_43886</name>
</gene>
<protein>
    <recommendedName>
        <fullName evidence="2">DNA-binding domain-containing protein</fullName>
    </recommendedName>
</protein>
<dbReference type="Pfam" id="PF13551">
    <property type="entry name" value="HTH_29"/>
    <property type="match status" value="1"/>
</dbReference>
<proteinExistence type="predicted"/>
<dbReference type="InterPro" id="IPR009057">
    <property type="entry name" value="Homeodomain-like_sf"/>
</dbReference>
<evidence type="ECO:0000313" key="1">
    <source>
        <dbReference type="EMBL" id="GAJ11451.1"/>
    </source>
</evidence>
<organism evidence="1">
    <name type="scientific">marine sediment metagenome</name>
    <dbReference type="NCBI Taxonomy" id="412755"/>
    <lineage>
        <taxon>unclassified sequences</taxon>
        <taxon>metagenomes</taxon>
        <taxon>ecological metagenomes</taxon>
    </lineage>
</organism>
<feature type="non-terminal residue" evidence="1">
    <location>
        <position position="114"/>
    </location>
</feature>
<comment type="caution">
    <text evidence="1">The sequence shown here is derived from an EMBL/GenBank/DDBJ whole genome shotgun (WGS) entry which is preliminary data.</text>
</comment>
<reference evidence="1" key="1">
    <citation type="journal article" date="2014" name="Front. Microbiol.">
        <title>High frequency of phylogenetically diverse reductive dehalogenase-homologous genes in deep subseafloor sedimentary metagenomes.</title>
        <authorList>
            <person name="Kawai M."/>
            <person name="Futagami T."/>
            <person name="Toyoda A."/>
            <person name="Takaki Y."/>
            <person name="Nishi S."/>
            <person name="Hori S."/>
            <person name="Arai W."/>
            <person name="Tsubouchi T."/>
            <person name="Morono Y."/>
            <person name="Uchiyama I."/>
            <person name="Ito T."/>
            <person name="Fujiyama A."/>
            <person name="Inagaki F."/>
            <person name="Takami H."/>
        </authorList>
    </citation>
    <scope>NUCLEOTIDE SEQUENCE</scope>
    <source>
        <strain evidence="1">Expedition CK06-06</strain>
    </source>
</reference>
<dbReference type="EMBL" id="BARW01026984">
    <property type="protein sequence ID" value="GAJ11451.1"/>
    <property type="molecule type" value="Genomic_DNA"/>
</dbReference>
<evidence type="ECO:0008006" key="2">
    <source>
        <dbReference type="Google" id="ProtNLM"/>
    </source>
</evidence>